<proteinExistence type="predicted"/>
<reference evidence="1 2" key="1">
    <citation type="submission" date="2013-10" db="EMBL/GenBank/DDBJ databases">
        <authorList>
            <consortium name="International Citrus Genome Consortium"/>
            <person name="Jenkins J."/>
            <person name="Schmutz J."/>
            <person name="Prochnik S."/>
            <person name="Rokhsar D."/>
            <person name="Gmitter F."/>
            <person name="Ollitrault P."/>
            <person name="Machado M."/>
            <person name="Talon M."/>
            <person name="Wincker P."/>
            <person name="Jaillon O."/>
            <person name="Morgante M."/>
        </authorList>
    </citation>
    <scope>NUCLEOTIDE SEQUENCE</scope>
    <source>
        <strain evidence="2">cv. Clemenules</strain>
    </source>
</reference>
<dbReference type="Gramene" id="ESR34313">
    <property type="protein sequence ID" value="ESR34313"/>
    <property type="gene ID" value="CICLE_v10006373mg"/>
</dbReference>
<dbReference type="Proteomes" id="UP000030687">
    <property type="component" value="Unassembled WGS sequence"/>
</dbReference>
<protein>
    <submittedName>
        <fullName evidence="1">Uncharacterized protein</fullName>
    </submittedName>
</protein>
<organism evidence="1 2">
    <name type="scientific">Citrus clementina</name>
    <name type="common">Clementine</name>
    <name type="synonym">Citrus deliciosa x Citrus sinensis</name>
    <dbReference type="NCBI Taxonomy" id="85681"/>
    <lineage>
        <taxon>Eukaryota</taxon>
        <taxon>Viridiplantae</taxon>
        <taxon>Streptophyta</taxon>
        <taxon>Embryophyta</taxon>
        <taxon>Tracheophyta</taxon>
        <taxon>Spermatophyta</taxon>
        <taxon>Magnoliopsida</taxon>
        <taxon>eudicotyledons</taxon>
        <taxon>Gunneridae</taxon>
        <taxon>Pentapetalae</taxon>
        <taxon>rosids</taxon>
        <taxon>malvids</taxon>
        <taxon>Sapindales</taxon>
        <taxon>Rutaceae</taxon>
        <taxon>Aurantioideae</taxon>
        <taxon>Citrus</taxon>
    </lineage>
</organism>
<accession>V4RJQ0</accession>
<dbReference type="EMBL" id="KI537036">
    <property type="protein sequence ID" value="ESR34313.1"/>
    <property type="molecule type" value="Genomic_DNA"/>
</dbReference>
<keyword evidence="2" id="KW-1185">Reference proteome</keyword>
<dbReference type="InParanoid" id="V4RJQ0"/>
<name>V4RJQ0_CITCL</name>
<sequence length="72" mass="8471">MCCVIKLAYKRYTGYWTVRMLIKLFSSEMLESKLTQINWNSDKMIFWLLQLLGKALGIPENSVRTFGNVKFC</sequence>
<gene>
    <name evidence="1" type="ORF">CICLE_v10006373mg</name>
</gene>
<dbReference type="AlphaFoldDB" id="V4RJQ0"/>
<evidence type="ECO:0000313" key="1">
    <source>
        <dbReference type="EMBL" id="ESR34313.1"/>
    </source>
</evidence>
<dbReference type="KEGG" id="cic:CICLE_v10006373mg"/>
<evidence type="ECO:0000313" key="2">
    <source>
        <dbReference type="Proteomes" id="UP000030687"/>
    </source>
</evidence>